<dbReference type="AlphaFoldDB" id="A0AAD3DH68"/>
<evidence type="ECO:0000256" key="2">
    <source>
        <dbReference type="SAM" id="Coils"/>
    </source>
</evidence>
<feature type="compositionally biased region" description="Low complexity" evidence="3">
    <location>
        <begin position="309"/>
        <end position="322"/>
    </location>
</feature>
<protein>
    <recommendedName>
        <fullName evidence="5">CASP C-terminal domain-containing protein</fullName>
    </recommendedName>
</protein>
<evidence type="ECO:0000259" key="5">
    <source>
        <dbReference type="Pfam" id="PF08172"/>
    </source>
</evidence>
<dbReference type="Gene3D" id="1.20.58.60">
    <property type="match status" value="1"/>
</dbReference>
<dbReference type="GO" id="GO:0000139">
    <property type="term" value="C:Golgi membrane"/>
    <property type="evidence" value="ECO:0007669"/>
    <property type="project" value="InterPro"/>
</dbReference>
<feature type="coiled-coil region" evidence="2">
    <location>
        <begin position="342"/>
        <end position="394"/>
    </location>
</feature>
<evidence type="ECO:0000313" key="7">
    <source>
        <dbReference type="Proteomes" id="UP001054857"/>
    </source>
</evidence>
<dbReference type="PANTHER" id="PTHR14043">
    <property type="entry name" value="CCAAT DISPLACEMENT PROTEIN-RELATED"/>
    <property type="match status" value="1"/>
</dbReference>
<dbReference type="PANTHER" id="PTHR14043:SF2">
    <property type="entry name" value="HOMEOBOX PROTEIN CUT"/>
    <property type="match status" value="1"/>
</dbReference>
<feature type="transmembrane region" description="Helical" evidence="4">
    <location>
        <begin position="854"/>
        <end position="874"/>
    </location>
</feature>
<dbReference type="Pfam" id="PF08172">
    <property type="entry name" value="CASP_C"/>
    <property type="match status" value="2"/>
</dbReference>
<accession>A0AAD3DH68</accession>
<evidence type="ECO:0000256" key="1">
    <source>
        <dbReference type="ARBA" id="ARBA00023054"/>
    </source>
</evidence>
<evidence type="ECO:0000256" key="3">
    <source>
        <dbReference type="SAM" id="MobiDB-lite"/>
    </source>
</evidence>
<reference evidence="6 7" key="1">
    <citation type="journal article" date="2021" name="Sci. Rep.">
        <title>Genome sequencing of the multicellular alga Astrephomene provides insights into convergent evolution of germ-soma differentiation.</title>
        <authorList>
            <person name="Yamashita S."/>
            <person name="Yamamoto K."/>
            <person name="Matsuzaki R."/>
            <person name="Suzuki S."/>
            <person name="Yamaguchi H."/>
            <person name="Hirooka S."/>
            <person name="Minakuchi Y."/>
            <person name="Miyagishima S."/>
            <person name="Kawachi M."/>
            <person name="Toyoda A."/>
            <person name="Nozaki H."/>
        </authorList>
    </citation>
    <scope>NUCLEOTIDE SEQUENCE [LARGE SCALE GENOMIC DNA]</scope>
    <source>
        <strain evidence="6 7">NIES-4017</strain>
    </source>
</reference>
<evidence type="ECO:0000313" key="6">
    <source>
        <dbReference type="EMBL" id="GFR41759.1"/>
    </source>
</evidence>
<dbReference type="GO" id="GO:0006891">
    <property type="term" value="P:intra-Golgi vesicle-mediated transport"/>
    <property type="evidence" value="ECO:0007669"/>
    <property type="project" value="InterPro"/>
</dbReference>
<dbReference type="EMBL" id="BMAR01000002">
    <property type="protein sequence ID" value="GFR41759.1"/>
    <property type="molecule type" value="Genomic_DNA"/>
</dbReference>
<feature type="domain" description="CASP C-terminal" evidence="5">
    <location>
        <begin position="802"/>
        <end position="875"/>
    </location>
</feature>
<gene>
    <name evidence="6" type="ORF">Agub_g2515</name>
</gene>
<feature type="coiled-coil region" evidence="2">
    <location>
        <begin position="459"/>
        <end position="493"/>
    </location>
</feature>
<comment type="caution">
    <text evidence="6">The sequence shown here is derived from an EMBL/GenBank/DDBJ whole genome shotgun (WGS) entry which is preliminary data.</text>
</comment>
<dbReference type="InterPro" id="IPR012955">
    <property type="entry name" value="CASP_C"/>
</dbReference>
<keyword evidence="4" id="KW-1133">Transmembrane helix</keyword>
<feature type="region of interest" description="Disordered" evidence="3">
    <location>
        <begin position="281"/>
        <end position="327"/>
    </location>
</feature>
<organism evidence="6 7">
    <name type="scientific">Astrephomene gubernaculifera</name>
    <dbReference type="NCBI Taxonomy" id="47775"/>
    <lineage>
        <taxon>Eukaryota</taxon>
        <taxon>Viridiplantae</taxon>
        <taxon>Chlorophyta</taxon>
        <taxon>core chlorophytes</taxon>
        <taxon>Chlorophyceae</taxon>
        <taxon>CS clade</taxon>
        <taxon>Chlamydomonadales</taxon>
        <taxon>Astrephomenaceae</taxon>
        <taxon>Astrephomene</taxon>
    </lineage>
</organism>
<proteinExistence type="predicted"/>
<feature type="domain" description="CASP C-terminal" evidence="5">
    <location>
        <begin position="475"/>
        <end position="693"/>
    </location>
</feature>
<feature type="compositionally biased region" description="Low complexity" evidence="3">
    <location>
        <begin position="281"/>
        <end position="292"/>
    </location>
</feature>
<feature type="coiled-coil region" evidence="2">
    <location>
        <begin position="630"/>
        <end position="671"/>
    </location>
</feature>
<keyword evidence="1 2" id="KW-0175">Coiled coil</keyword>
<feature type="compositionally biased region" description="Gly residues" evidence="3">
    <location>
        <begin position="293"/>
        <end position="308"/>
    </location>
</feature>
<sequence length="953" mass="99776">MNFLKSLDQALDFERLEKTVTEKVQQAALSVVDEFPDRNRAAPTTLSITPAVLVEARELAEVWQGFELERRKDEWEIACGELKTLRGTEAPSHTALQTWQRRAQDSEFKLYQLYSCLLSLPDPTPFLTLLSSLAARVQDLEDANRKLQSAAEHAARDDAEVSGLIEKHQRLLEGAKELQEELARRDARIAEMSAAAAEAAAARQEMSQQAAEMARLQRSLRSVRDEYESTQQSLFELQSRLESLAGSRQQEAELATEELERVVKRAAELELERQQLLSRLESAHQQHQQQQGAAGGGAGEEGGAGDEGGSSASAVPLRGAPPLLLPPGGGLGGDYSLLERQLAAREEQVTALSASLEALQRSAAEAASRHAREAATLKDQVSTTKLALDRLEREVSRRPDPQEFQELRRRVEALQSLVDVQMQAEGWSGEQVETALRDPSTQTVTHVLQERSRKLSSEVNSLRRQLGERDTQIHDLEAQIRFLESDLQRRAQLVAQLEEHLAAAAGAAAHNAATAAATTSALPPPPSSSASTGALAARIATASAVDSAATTATTTTTSTPVLLPQLSGSLGVALPVESLEQASTAQSTAIAPAAASAAAGGDSEATAAAGGHAGGGGGGSGGAADGGSLLDILVSQRDRFRQRMVQLEEEKNQLSDELNKTRQQLEATRNDNVTLFEKVRYLERYNQKAAAAAAAGGAGRTTVVRVDAAGVAQPSPEEAAAARGSRYQCGPFALELGGGRQGGDAAGGGGKLGATGGAVRFGGSGGGGGGGGGGIRSRGARRGMGCFGGDGGDDVEAAAPTAEARAARAYEARVNPFAEFQQSEAELRVRNLQVHDRAVLAGSRLLLGSRVARMFFALYTVMLHFIILLLFFYATTPCPAATLLGAEGVADTAMEAAAAAAATAAGAGVMAGAGGGAGARGVAAARVAVTGGVGRALRAVAGTVVRWRGAMQG</sequence>
<name>A0AAD3DH68_9CHLO</name>
<keyword evidence="4" id="KW-0472">Membrane</keyword>
<dbReference type="Proteomes" id="UP001054857">
    <property type="component" value="Unassembled WGS sequence"/>
</dbReference>
<evidence type="ECO:0000256" key="4">
    <source>
        <dbReference type="SAM" id="Phobius"/>
    </source>
</evidence>
<keyword evidence="4" id="KW-0812">Transmembrane</keyword>
<keyword evidence="7" id="KW-1185">Reference proteome</keyword>